<dbReference type="GO" id="GO:0030246">
    <property type="term" value="F:carbohydrate binding"/>
    <property type="evidence" value="ECO:0007669"/>
    <property type="project" value="UniProtKB-KW"/>
</dbReference>
<comment type="caution">
    <text evidence="3">The sequence shown here is derived from an EMBL/GenBank/DDBJ whole genome shotgun (WGS) entry which is preliminary data.</text>
</comment>
<dbReference type="PROSITE" id="PS50041">
    <property type="entry name" value="C_TYPE_LECTIN_2"/>
    <property type="match status" value="1"/>
</dbReference>
<dbReference type="Pfam" id="PF00059">
    <property type="entry name" value="Lectin_C"/>
    <property type="match status" value="1"/>
</dbReference>
<evidence type="ECO:0000313" key="3">
    <source>
        <dbReference type="EMBL" id="TKC44044.1"/>
    </source>
</evidence>
<evidence type="ECO:0000256" key="1">
    <source>
        <dbReference type="ARBA" id="ARBA00022734"/>
    </source>
</evidence>
<dbReference type="Gene3D" id="3.10.100.10">
    <property type="entry name" value="Mannose-Binding Protein A, subunit A"/>
    <property type="match status" value="1"/>
</dbReference>
<sequence>GYFQKLKNWSDAELECQSYGNGTHLASILNLKEANTIATYIGGCQRNKPVWICLHDLQKGQQWTWLDGATYIYRTMSGKSVGGNKYYAEMNAMNRLSSQRPGTHWYWCQGQICKSEPGRHPAGEKLITLWQTPQNDK</sequence>
<evidence type="ECO:0000259" key="2">
    <source>
        <dbReference type="PROSITE" id="PS50041"/>
    </source>
</evidence>
<reference evidence="4" key="1">
    <citation type="journal article" date="2019" name="IScience">
        <title>Narwhal Genome Reveals Long-Term Low Genetic Diversity despite Current Large Abundance Size.</title>
        <authorList>
            <person name="Westbury M.V."/>
            <person name="Petersen B."/>
            <person name="Garde E."/>
            <person name="Heide-Jorgensen M.P."/>
            <person name="Lorenzen E.D."/>
        </authorList>
    </citation>
    <scope>NUCLEOTIDE SEQUENCE [LARGE SCALE GENOMIC DNA]</scope>
</reference>
<gene>
    <name evidence="3" type="ORF">EI555_015930</name>
</gene>
<organism evidence="3 4">
    <name type="scientific">Monodon monoceros</name>
    <name type="common">Narwhal</name>
    <name type="synonym">Ceratodon monodon</name>
    <dbReference type="NCBI Taxonomy" id="40151"/>
    <lineage>
        <taxon>Eukaryota</taxon>
        <taxon>Metazoa</taxon>
        <taxon>Chordata</taxon>
        <taxon>Craniata</taxon>
        <taxon>Vertebrata</taxon>
        <taxon>Euteleostomi</taxon>
        <taxon>Mammalia</taxon>
        <taxon>Eutheria</taxon>
        <taxon>Laurasiatheria</taxon>
        <taxon>Artiodactyla</taxon>
        <taxon>Whippomorpha</taxon>
        <taxon>Cetacea</taxon>
        <taxon>Odontoceti</taxon>
        <taxon>Monodontidae</taxon>
        <taxon>Monodon</taxon>
    </lineage>
</organism>
<dbReference type="InterPro" id="IPR016187">
    <property type="entry name" value="CTDL_fold"/>
</dbReference>
<evidence type="ECO:0000313" key="4">
    <source>
        <dbReference type="Proteomes" id="UP000308365"/>
    </source>
</evidence>
<dbReference type="InterPro" id="IPR016186">
    <property type="entry name" value="C-type_lectin-like/link_sf"/>
</dbReference>
<feature type="non-terminal residue" evidence="3">
    <location>
        <position position="1"/>
    </location>
</feature>
<accession>A0A4U1F480</accession>
<dbReference type="EMBL" id="RWIC01000420">
    <property type="protein sequence ID" value="TKC44044.1"/>
    <property type="molecule type" value="Genomic_DNA"/>
</dbReference>
<dbReference type="InterPro" id="IPR001304">
    <property type="entry name" value="C-type_lectin-like"/>
</dbReference>
<protein>
    <recommendedName>
        <fullName evidence="2">C-type lectin domain-containing protein</fullName>
    </recommendedName>
</protein>
<dbReference type="SUPFAM" id="SSF56436">
    <property type="entry name" value="C-type lectin-like"/>
    <property type="match status" value="1"/>
</dbReference>
<dbReference type="PANTHER" id="PTHR22803">
    <property type="entry name" value="MANNOSE, PHOSPHOLIPASE, LECTIN RECEPTOR RELATED"/>
    <property type="match status" value="1"/>
</dbReference>
<proteinExistence type="predicted"/>
<keyword evidence="1" id="KW-0430">Lectin</keyword>
<dbReference type="AlphaFoldDB" id="A0A4U1F480"/>
<dbReference type="Proteomes" id="UP000308365">
    <property type="component" value="Unassembled WGS sequence"/>
</dbReference>
<dbReference type="InterPro" id="IPR050111">
    <property type="entry name" value="C-type_lectin/snaclec_domain"/>
</dbReference>
<feature type="domain" description="C-type lectin" evidence="2">
    <location>
        <begin position="1"/>
        <end position="73"/>
    </location>
</feature>
<name>A0A4U1F480_MONMO</name>